<keyword evidence="4" id="KW-0812">Transmembrane</keyword>
<dbReference type="PATRIC" id="fig|582.24.peg.704"/>
<evidence type="ECO:0000256" key="3">
    <source>
        <dbReference type="ARBA" id="ARBA00022475"/>
    </source>
</evidence>
<evidence type="ECO:0000256" key="6">
    <source>
        <dbReference type="ARBA" id="ARBA00023026"/>
    </source>
</evidence>
<dbReference type="PIRSF" id="PIRSF004669">
    <property type="entry name" value="FliQ"/>
    <property type="match status" value="1"/>
</dbReference>
<comment type="caution">
    <text evidence="8">The sequence shown here is derived from an EMBL/GenBank/DDBJ whole genome shotgun (WGS) entry which is preliminary data.</text>
</comment>
<evidence type="ECO:0000313" key="8">
    <source>
        <dbReference type="EMBL" id="KJF78981.1"/>
    </source>
</evidence>
<evidence type="ECO:0000256" key="7">
    <source>
        <dbReference type="ARBA" id="ARBA00023136"/>
    </source>
</evidence>
<gene>
    <name evidence="8" type="ORF">UA45_02385</name>
</gene>
<dbReference type="AlphaFoldDB" id="A0A0D8LCW8"/>
<dbReference type="PANTHER" id="PTHR34040:SF7">
    <property type="entry name" value="SURFACE PRESENTATION OF ANTIGENS PROTEIN SPAQ"/>
    <property type="match status" value="1"/>
</dbReference>
<dbReference type="Pfam" id="PF01313">
    <property type="entry name" value="Bac_export_3"/>
    <property type="match status" value="1"/>
</dbReference>
<dbReference type="Proteomes" id="UP000032582">
    <property type="component" value="Unassembled WGS sequence"/>
</dbReference>
<sequence length="88" mass="9438">MDVIYAADKGIYLVIMLSLLPVSVATVVGLTVGLLQTVTQIQEQTLPFGLKLIAVFVCILMQLTWLGDSMLSYAREMFSLALSATAAG</sequence>
<dbReference type="InterPro" id="IPR006306">
    <property type="entry name" value="T3SS_HrpO"/>
</dbReference>
<accession>A0A0D8LCW8</accession>
<comment type="subcellular location">
    <subcellularLocation>
        <location evidence="1">Cell membrane</location>
        <topology evidence="1">Multi-pass membrane protein</topology>
    </subcellularLocation>
</comment>
<evidence type="ECO:0000256" key="4">
    <source>
        <dbReference type="ARBA" id="ARBA00022692"/>
    </source>
</evidence>
<protein>
    <submittedName>
        <fullName evidence="8">Type III secretion apparatus protein</fullName>
    </submittedName>
</protein>
<dbReference type="InterPro" id="IPR002191">
    <property type="entry name" value="Bac_export_3"/>
</dbReference>
<evidence type="ECO:0000256" key="2">
    <source>
        <dbReference type="ARBA" id="ARBA00006156"/>
    </source>
</evidence>
<proteinExistence type="inferred from homology"/>
<dbReference type="NCBIfam" id="TIGR01403">
    <property type="entry name" value="fliQ_rel_III"/>
    <property type="match status" value="1"/>
</dbReference>
<keyword evidence="7" id="KW-0472">Membrane</keyword>
<evidence type="ECO:0000313" key="9">
    <source>
        <dbReference type="Proteomes" id="UP000032582"/>
    </source>
</evidence>
<dbReference type="EMBL" id="JZSH01000012">
    <property type="protein sequence ID" value="KJF78981.1"/>
    <property type="molecule type" value="Genomic_DNA"/>
</dbReference>
<keyword evidence="6" id="KW-0843">Virulence</keyword>
<dbReference type="GO" id="GO:0009306">
    <property type="term" value="P:protein secretion"/>
    <property type="evidence" value="ECO:0007669"/>
    <property type="project" value="InterPro"/>
</dbReference>
<reference evidence="8 9" key="1">
    <citation type="submission" date="2015-02" db="EMBL/GenBank/DDBJ databases">
        <title>Whole genome shotgun sequencing of cultured foodborne pathogen.</title>
        <authorList>
            <person name="Timme R."/>
            <person name="Allard M.W."/>
            <person name="Strain E."/>
            <person name="Evans P.S."/>
            <person name="Brown E."/>
        </authorList>
    </citation>
    <scope>NUCLEOTIDE SEQUENCE [LARGE SCALE GENOMIC DNA]</scope>
    <source>
        <strain evidence="8 9">GCSL-TSO-24</strain>
    </source>
</reference>
<name>A0A0D8LCW8_MORMO</name>
<dbReference type="PRINTS" id="PR00952">
    <property type="entry name" value="TYPE3IMQPROT"/>
</dbReference>
<keyword evidence="5" id="KW-1133">Transmembrane helix</keyword>
<dbReference type="GO" id="GO:0005886">
    <property type="term" value="C:plasma membrane"/>
    <property type="evidence" value="ECO:0007669"/>
    <property type="project" value="UniProtKB-SubCell"/>
</dbReference>
<organism evidence="8 9">
    <name type="scientific">Morganella morganii</name>
    <name type="common">Proteus morganii</name>
    <dbReference type="NCBI Taxonomy" id="582"/>
    <lineage>
        <taxon>Bacteria</taxon>
        <taxon>Pseudomonadati</taxon>
        <taxon>Pseudomonadota</taxon>
        <taxon>Gammaproteobacteria</taxon>
        <taxon>Enterobacterales</taxon>
        <taxon>Morganellaceae</taxon>
        <taxon>Morganella</taxon>
    </lineage>
</organism>
<evidence type="ECO:0000256" key="1">
    <source>
        <dbReference type="ARBA" id="ARBA00004651"/>
    </source>
</evidence>
<comment type="similarity">
    <text evidence="2">Belongs to the FliQ/MopD/SpaQ family.</text>
</comment>
<evidence type="ECO:0000256" key="5">
    <source>
        <dbReference type="ARBA" id="ARBA00022989"/>
    </source>
</evidence>
<dbReference type="RefSeq" id="WP_025152501.1">
    <property type="nucleotide sequence ID" value="NZ_CP061513.1"/>
</dbReference>
<keyword evidence="3" id="KW-1003">Cell membrane</keyword>
<dbReference type="PANTHER" id="PTHR34040">
    <property type="entry name" value="FLAGELLAR BIOSYNTHETIC PROTEIN FLIQ"/>
    <property type="match status" value="1"/>
</dbReference>